<accession>A0ABS3E923</accession>
<dbReference type="EMBL" id="JAEKJR010000002">
    <property type="protein sequence ID" value="MBN8431808.1"/>
    <property type="molecule type" value="Genomic_DNA"/>
</dbReference>
<dbReference type="Proteomes" id="UP000664293">
    <property type="component" value="Unassembled WGS sequence"/>
</dbReference>
<organism evidence="2 3">
    <name type="scientific">Microbulbifer salipaludis</name>
    <dbReference type="NCBI Taxonomy" id="187980"/>
    <lineage>
        <taxon>Bacteria</taxon>
        <taxon>Pseudomonadati</taxon>
        <taxon>Pseudomonadota</taxon>
        <taxon>Gammaproteobacteria</taxon>
        <taxon>Cellvibrionales</taxon>
        <taxon>Microbulbiferaceae</taxon>
        <taxon>Microbulbifer</taxon>
    </lineage>
</organism>
<sequence length="142" mass="15111">MSQGFVGIGVLLLSDAVTPDTFVEVPEVFSLPEFGQEADEVDFSHLNSPGGVKEYKAGMKDGAGSTIEMNWLPGDAQQEALRSAAQAGDIIKFQIQWPDSGQTQVEVPLLVKSFKISTPVGDKVTASIDVKVAGAPTWGTWT</sequence>
<dbReference type="RefSeq" id="WP_207002905.1">
    <property type="nucleotide sequence ID" value="NZ_JAEKJR010000002.1"/>
</dbReference>
<protein>
    <recommendedName>
        <fullName evidence="1">Lambda phage tail tube protein N-terminal domain-containing protein</fullName>
    </recommendedName>
</protein>
<feature type="domain" description="Lambda phage tail tube protein N-terminal" evidence="1">
    <location>
        <begin position="15"/>
        <end position="139"/>
    </location>
</feature>
<keyword evidence="3" id="KW-1185">Reference proteome</keyword>
<evidence type="ECO:0000313" key="3">
    <source>
        <dbReference type="Proteomes" id="UP000664293"/>
    </source>
</evidence>
<gene>
    <name evidence="2" type="ORF">JF535_13200</name>
</gene>
<comment type="caution">
    <text evidence="2">The sequence shown here is derived from an EMBL/GenBank/DDBJ whole genome shotgun (WGS) entry which is preliminary data.</text>
</comment>
<dbReference type="Pfam" id="PF16461">
    <property type="entry name" value="Phage_TTP_12"/>
    <property type="match status" value="1"/>
</dbReference>
<dbReference type="Gene3D" id="4.10.410.40">
    <property type="match status" value="1"/>
</dbReference>
<evidence type="ECO:0000259" key="1">
    <source>
        <dbReference type="Pfam" id="PF16461"/>
    </source>
</evidence>
<name>A0ABS3E923_9GAMM</name>
<reference evidence="2 3" key="1">
    <citation type="submission" date="2020-12" db="EMBL/GenBank/DDBJ databases">
        <title>Oil enriched cultivation method for isolating marine PHA-producing bacteria.</title>
        <authorList>
            <person name="Zheng W."/>
            <person name="Yu S."/>
            <person name="Huang Y."/>
        </authorList>
    </citation>
    <scope>NUCLEOTIDE SEQUENCE [LARGE SCALE GENOMIC DNA]</scope>
    <source>
        <strain evidence="2 3">SN0-2</strain>
    </source>
</reference>
<dbReference type="InterPro" id="IPR032494">
    <property type="entry name" value="Phage_TTP_N"/>
</dbReference>
<proteinExistence type="predicted"/>
<evidence type="ECO:0000313" key="2">
    <source>
        <dbReference type="EMBL" id="MBN8431808.1"/>
    </source>
</evidence>